<dbReference type="InterPro" id="IPR002197">
    <property type="entry name" value="HTH_Fis"/>
</dbReference>
<evidence type="ECO:0000313" key="9">
    <source>
        <dbReference type="Proteomes" id="UP000196594"/>
    </source>
</evidence>
<dbReference type="Pfam" id="PF00989">
    <property type="entry name" value="PAS"/>
    <property type="match status" value="1"/>
</dbReference>
<dbReference type="PROSITE" id="PS00675">
    <property type="entry name" value="SIGMA54_INTERACT_1"/>
    <property type="match status" value="1"/>
</dbReference>
<dbReference type="EMBL" id="NHNT01000007">
    <property type="protein sequence ID" value="OUZ38747.1"/>
    <property type="molecule type" value="Genomic_DNA"/>
</dbReference>
<dbReference type="SMART" id="SM00382">
    <property type="entry name" value="AAA"/>
    <property type="match status" value="1"/>
</dbReference>
<dbReference type="PROSITE" id="PS50045">
    <property type="entry name" value="SIGMA54_INTERACT_4"/>
    <property type="match status" value="1"/>
</dbReference>
<dbReference type="Gene3D" id="1.10.8.60">
    <property type="match status" value="1"/>
</dbReference>
<dbReference type="Pfam" id="PF02954">
    <property type="entry name" value="HTH_8"/>
    <property type="match status" value="1"/>
</dbReference>
<protein>
    <submittedName>
        <fullName evidence="8">Sigma-54-dependent Fis family transcriptional regulator</fullName>
    </submittedName>
</protein>
<dbReference type="Gene3D" id="3.30.450.20">
    <property type="entry name" value="PAS domain"/>
    <property type="match status" value="1"/>
</dbReference>
<dbReference type="PANTHER" id="PTHR32071">
    <property type="entry name" value="TRANSCRIPTIONAL REGULATORY PROTEIN"/>
    <property type="match status" value="1"/>
</dbReference>
<dbReference type="InterPro" id="IPR035965">
    <property type="entry name" value="PAS-like_dom_sf"/>
</dbReference>
<keyword evidence="3" id="KW-0805">Transcription regulation</keyword>
<accession>A0ABX3ZHE0</accession>
<dbReference type="InterPro" id="IPR003593">
    <property type="entry name" value="AAA+_ATPase"/>
</dbReference>
<dbReference type="CDD" id="cd00130">
    <property type="entry name" value="PAS"/>
    <property type="match status" value="1"/>
</dbReference>
<evidence type="ECO:0000259" key="6">
    <source>
        <dbReference type="PROSITE" id="PS50045"/>
    </source>
</evidence>
<evidence type="ECO:0000256" key="4">
    <source>
        <dbReference type="ARBA" id="ARBA00023125"/>
    </source>
</evidence>
<evidence type="ECO:0000256" key="3">
    <source>
        <dbReference type="ARBA" id="ARBA00023015"/>
    </source>
</evidence>
<dbReference type="SUPFAM" id="SSF46689">
    <property type="entry name" value="Homeodomain-like"/>
    <property type="match status" value="1"/>
</dbReference>
<dbReference type="SUPFAM" id="SSF55785">
    <property type="entry name" value="PYP-like sensor domain (PAS domain)"/>
    <property type="match status" value="1"/>
</dbReference>
<keyword evidence="1" id="KW-0547">Nucleotide-binding</keyword>
<dbReference type="SMART" id="SM00091">
    <property type="entry name" value="PAS"/>
    <property type="match status" value="1"/>
</dbReference>
<dbReference type="Gene3D" id="1.10.10.60">
    <property type="entry name" value="Homeodomain-like"/>
    <property type="match status" value="1"/>
</dbReference>
<dbReference type="InterPro" id="IPR027417">
    <property type="entry name" value="P-loop_NTPase"/>
</dbReference>
<dbReference type="InterPro" id="IPR009057">
    <property type="entry name" value="Homeodomain-like_sf"/>
</dbReference>
<keyword evidence="2" id="KW-0067">ATP-binding</keyword>
<dbReference type="InterPro" id="IPR000014">
    <property type="entry name" value="PAS"/>
</dbReference>
<dbReference type="Gene3D" id="3.40.50.300">
    <property type="entry name" value="P-loop containing nucleotide triphosphate hydrolases"/>
    <property type="match status" value="1"/>
</dbReference>
<gene>
    <name evidence="8" type="ORF">CBM15_11595</name>
</gene>
<evidence type="ECO:0000256" key="1">
    <source>
        <dbReference type="ARBA" id="ARBA00022741"/>
    </source>
</evidence>
<dbReference type="PROSITE" id="PS50112">
    <property type="entry name" value="PAS"/>
    <property type="match status" value="1"/>
</dbReference>
<dbReference type="Pfam" id="PF00158">
    <property type="entry name" value="Sigma54_activat"/>
    <property type="match status" value="1"/>
</dbReference>
<keyword evidence="9" id="KW-1185">Reference proteome</keyword>
<comment type="caution">
    <text evidence="8">The sequence shown here is derived from an EMBL/GenBank/DDBJ whole genome shotgun (WGS) entry which is preliminary data.</text>
</comment>
<dbReference type="PROSITE" id="PS00688">
    <property type="entry name" value="SIGMA54_INTERACT_3"/>
    <property type="match status" value="1"/>
</dbReference>
<dbReference type="Pfam" id="PF25601">
    <property type="entry name" value="AAA_lid_14"/>
    <property type="match status" value="1"/>
</dbReference>
<dbReference type="InterPro" id="IPR013767">
    <property type="entry name" value="PAS_fold"/>
</dbReference>
<keyword evidence="4" id="KW-0238">DNA-binding</keyword>
<dbReference type="InterPro" id="IPR002078">
    <property type="entry name" value="Sigma_54_int"/>
</dbReference>
<organism evidence="8 9">
    <name type="scientific">Solibacillus kalamii</name>
    <dbReference type="NCBI Taxonomy" id="1748298"/>
    <lineage>
        <taxon>Bacteria</taxon>
        <taxon>Bacillati</taxon>
        <taxon>Bacillota</taxon>
        <taxon>Bacilli</taxon>
        <taxon>Bacillales</taxon>
        <taxon>Caryophanaceae</taxon>
        <taxon>Solibacillus</taxon>
    </lineage>
</organism>
<proteinExistence type="predicted"/>
<dbReference type="InterPro" id="IPR025662">
    <property type="entry name" value="Sigma_54_int_dom_ATP-bd_1"/>
</dbReference>
<evidence type="ECO:0000256" key="5">
    <source>
        <dbReference type="ARBA" id="ARBA00023163"/>
    </source>
</evidence>
<reference evidence="8 9" key="1">
    <citation type="journal article" date="2017" name="Int. J. Syst. Evol. Microbiol.">
        <title>Solibacillus kalamii sp. nov., isolated from a high-efficiency particulate arrestance filter system used in the International Space Station.</title>
        <authorList>
            <person name="Checinska Sielaff A."/>
            <person name="Kumar R.M."/>
            <person name="Pal D."/>
            <person name="Mayilraj S."/>
            <person name="Venkateswaran K."/>
        </authorList>
    </citation>
    <scope>NUCLEOTIDE SEQUENCE [LARGE SCALE GENOMIC DNA]</scope>
    <source>
        <strain evidence="8 9">ISSFR-015</strain>
    </source>
</reference>
<evidence type="ECO:0000259" key="7">
    <source>
        <dbReference type="PROSITE" id="PS50112"/>
    </source>
</evidence>
<dbReference type="SUPFAM" id="SSF52540">
    <property type="entry name" value="P-loop containing nucleoside triphosphate hydrolases"/>
    <property type="match status" value="1"/>
</dbReference>
<evidence type="ECO:0000313" key="8">
    <source>
        <dbReference type="EMBL" id="OUZ38747.1"/>
    </source>
</evidence>
<evidence type="ECO:0000256" key="2">
    <source>
        <dbReference type="ARBA" id="ARBA00022840"/>
    </source>
</evidence>
<dbReference type="RefSeq" id="WP_087617636.1">
    <property type="nucleotide sequence ID" value="NZ_JAFBEY010000005.1"/>
</dbReference>
<name>A0ABX3ZHE0_9BACL</name>
<sequence length="447" mass="51258">MEDWIKNLPGPAIKQILETAFPWFVVVDRNAKIIYLNEGYCNFLEVKREDAIGKHVADVIENSEMHLVIEKGTPDIAAPQYIKGTYMLANRVPIVIDGEIIGAFGSVTFRDLNDWKKLSSHVRKTLDQIETNMKQYRESFYSLSDIKGTSNSMRKIKETITMIAPTKLPVLIEGETGTGKEMFAQSIHRLSDQVDHPFVKINCSTIPKELLEGELFGKWDSAEQRIKSGGIQRAQGGTLFIEEISELPTTLQAKLLKVMQDEKVQPAGTDEVIPVDVRIIVGSNISLAGLVKEKQFREDLFYLIQAITLQIPPLRDRIEDLPELIQTFMHKFSSEVSRQDFKLSRKAWLLLQQYNWPGNVRELKNVLKAIIQLSNGEQITEDALPIYIRRQKPDYTRINGTLEEILFQVEEQILQEYLENEKDKMRIAEKLGISRSTLYEKIKKHNL</sequence>
<dbReference type="InterPro" id="IPR025944">
    <property type="entry name" value="Sigma_54_int_dom_CS"/>
</dbReference>
<keyword evidence="5" id="KW-0804">Transcription</keyword>
<dbReference type="CDD" id="cd00009">
    <property type="entry name" value="AAA"/>
    <property type="match status" value="1"/>
</dbReference>
<feature type="domain" description="PAS" evidence="7">
    <location>
        <begin position="13"/>
        <end position="60"/>
    </location>
</feature>
<dbReference type="InterPro" id="IPR025943">
    <property type="entry name" value="Sigma_54_int_dom_ATP-bd_2"/>
</dbReference>
<dbReference type="Proteomes" id="UP000196594">
    <property type="component" value="Unassembled WGS sequence"/>
</dbReference>
<dbReference type="PROSITE" id="PS00676">
    <property type="entry name" value="SIGMA54_INTERACT_2"/>
    <property type="match status" value="1"/>
</dbReference>
<dbReference type="InterPro" id="IPR058031">
    <property type="entry name" value="AAA_lid_NorR"/>
</dbReference>
<feature type="domain" description="Sigma-54 factor interaction" evidence="6">
    <location>
        <begin position="146"/>
        <end position="372"/>
    </location>
</feature>